<protein>
    <submittedName>
        <fullName evidence="1">Uncharacterized protein</fullName>
    </submittedName>
</protein>
<gene>
    <name evidence="1" type="ORF">UA74_06080</name>
</gene>
<organism evidence="1 2">
    <name type="scientific">Actinoalloteichus fjordicus</name>
    <dbReference type="NCBI Taxonomy" id="1612552"/>
    <lineage>
        <taxon>Bacteria</taxon>
        <taxon>Bacillati</taxon>
        <taxon>Actinomycetota</taxon>
        <taxon>Actinomycetes</taxon>
        <taxon>Pseudonocardiales</taxon>
        <taxon>Pseudonocardiaceae</taxon>
        <taxon>Actinoalloteichus</taxon>
    </lineage>
</organism>
<dbReference type="PROSITE" id="PS51257">
    <property type="entry name" value="PROKAR_LIPOPROTEIN"/>
    <property type="match status" value="1"/>
</dbReference>
<accession>A0AAC9LAE1</accession>
<evidence type="ECO:0000313" key="2">
    <source>
        <dbReference type="Proteomes" id="UP000185511"/>
    </source>
</evidence>
<dbReference type="AlphaFoldDB" id="A0AAC9LAE1"/>
<evidence type="ECO:0000313" key="1">
    <source>
        <dbReference type="EMBL" id="APU13290.1"/>
    </source>
</evidence>
<dbReference type="InterPro" id="IPR038468">
    <property type="entry name" value="MmpS_C"/>
</dbReference>
<dbReference type="Proteomes" id="UP000185511">
    <property type="component" value="Chromosome"/>
</dbReference>
<dbReference type="KEGG" id="acad:UA74_06080"/>
<keyword evidence="2" id="KW-1185">Reference proteome</keyword>
<sequence>MRSRLTTAAWGAALASTGLLLAGCGLVGATYDVQMEVQGSGTAMIGHGFAGGEDPTLTEQDLPWSMAESVGFGFNDLRVSDAEPGTVCRILVDDEVIDEQTAGEDGSIDCFANNQDD</sequence>
<dbReference type="Gene3D" id="2.60.40.2880">
    <property type="entry name" value="MmpS1-5, C-terminal soluble domain"/>
    <property type="match status" value="1"/>
</dbReference>
<dbReference type="EMBL" id="CP016076">
    <property type="protein sequence ID" value="APU13290.1"/>
    <property type="molecule type" value="Genomic_DNA"/>
</dbReference>
<name>A0AAC9LAE1_9PSEU</name>
<proteinExistence type="predicted"/>
<dbReference type="RefSeq" id="WP_075739429.1">
    <property type="nucleotide sequence ID" value="NZ_CP016076.1"/>
</dbReference>
<reference evidence="2" key="1">
    <citation type="submission" date="2016-06" db="EMBL/GenBank/DDBJ databases">
        <title>Complete genome sequence of Actinoalloteichus fjordicus DSM 46855 (=ADI127-17), type strain of the new species Actinoalloteichus fjordicus.</title>
        <authorList>
            <person name="Ruckert C."/>
            <person name="Nouioui I."/>
            <person name="Willmese J."/>
            <person name="van Wezel G."/>
            <person name="Klenk H.-P."/>
            <person name="Kalinowski J."/>
            <person name="Zotchev S.B."/>
        </authorList>
    </citation>
    <scope>NUCLEOTIDE SEQUENCE [LARGE SCALE GENOMIC DNA]</scope>
    <source>
        <strain evidence="2">ADI127-7</strain>
    </source>
</reference>